<dbReference type="Proteomes" id="UP001501676">
    <property type="component" value="Unassembled WGS sequence"/>
</dbReference>
<keyword evidence="1" id="KW-1133">Transmembrane helix</keyword>
<reference evidence="3" key="1">
    <citation type="journal article" date="2019" name="Int. J. Syst. Evol. Microbiol.">
        <title>The Global Catalogue of Microorganisms (GCM) 10K type strain sequencing project: providing services to taxonomists for standard genome sequencing and annotation.</title>
        <authorList>
            <consortium name="The Broad Institute Genomics Platform"/>
            <consortium name="The Broad Institute Genome Sequencing Center for Infectious Disease"/>
            <person name="Wu L."/>
            <person name="Ma J."/>
        </authorList>
    </citation>
    <scope>NUCLEOTIDE SEQUENCE [LARGE SCALE GENOMIC DNA]</scope>
    <source>
        <strain evidence="3">JCM 9458</strain>
    </source>
</reference>
<organism evidence="2 3">
    <name type="scientific">Cryptosporangium minutisporangium</name>
    <dbReference type="NCBI Taxonomy" id="113569"/>
    <lineage>
        <taxon>Bacteria</taxon>
        <taxon>Bacillati</taxon>
        <taxon>Actinomycetota</taxon>
        <taxon>Actinomycetes</taxon>
        <taxon>Cryptosporangiales</taxon>
        <taxon>Cryptosporangiaceae</taxon>
        <taxon>Cryptosporangium</taxon>
    </lineage>
</organism>
<gene>
    <name evidence="2" type="ORF">GCM10020369_63420</name>
</gene>
<keyword evidence="1" id="KW-0472">Membrane</keyword>
<proteinExistence type="predicted"/>
<evidence type="ECO:0000313" key="2">
    <source>
        <dbReference type="EMBL" id="GAA3394350.1"/>
    </source>
</evidence>
<keyword evidence="3" id="KW-1185">Reference proteome</keyword>
<accession>A0ABP6T7A1</accession>
<keyword evidence="1" id="KW-0812">Transmembrane</keyword>
<comment type="caution">
    <text evidence="2">The sequence shown here is derived from an EMBL/GenBank/DDBJ whole genome shotgun (WGS) entry which is preliminary data.</text>
</comment>
<sequence length="59" mass="6441">MRGARAYAYAVWAAKYVIVGLMIVMTILAASIGLIVPARIPELPVRPGVVAEQLYERPD</sequence>
<evidence type="ECO:0000313" key="3">
    <source>
        <dbReference type="Proteomes" id="UP001501676"/>
    </source>
</evidence>
<evidence type="ECO:0000256" key="1">
    <source>
        <dbReference type="SAM" id="Phobius"/>
    </source>
</evidence>
<dbReference type="RefSeq" id="WP_345731918.1">
    <property type="nucleotide sequence ID" value="NZ_BAAAYN010000044.1"/>
</dbReference>
<protein>
    <submittedName>
        <fullName evidence="2">Uncharacterized protein</fullName>
    </submittedName>
</protein>
<dbReference type="EMBL" id="BAAAYN010000044">
    <property type="protein sequence ID" value="GAA3394350.1"/>
    <property type="molecule type" value="Genomic_DNA"/>
</dbReference>
<name>A0ABP6T7A1_9ACTN</name>
<feature type="transmembrane region" description="Helical" evidence="1">
    <location>
        <begin position="12"/>
        <end position="36"/>
    </location>
</feature>